<evidence type="ECO:0000256" key="6">
    <source>
        <dbReference type="ARBA" id="ARBA00023136"/>
    </source>
</evidence>
<dbReference type="InterPro" id="IPR039426">
    <property type="entry name" value="TonB-dep_rcpt-like"/>
</dbReference>
<dbReference type="PANTHER" id="PTHR47234">
    <property type="match status" value="1"/>
</dbReference>
<accession>A0ABS0XTR7</accession>
<dbReference type="PANTHER" id="PTHR47234:SF2">
    <property type="entry name" value="TONB-DEPENDENT RECEPTOR"/>
    <property type="match status" value="1"/>
</dbReference>
<evidence type="ECO:0000256" key="4">
    <source>
        <dbReference type="ARBA" id="ARBA00022692"/>
    </source>
</evidence>
<dbReference type="PROSITE" id="PS52016">
    <property type="entry name" value="TONB_DEPENDENT_REC_3"/>
    <property type="match status" value="1"/>
</dbReference>
<keyword evidence="5 9" id="KW-0798">TonB box</keyword>
<keyword evidence="4 8" id="KW-0812">Transmembrane</keyword>
<reference evidence="13" key="1">
    <citation type="submission" date="2020-12" db="EMBL/GenBank/DDBJ databases">
        <title>Hymenobacter sp.</title>
        <authorList>
            <person name="Kim M.K."/>
        </authorList>
    </citation>
    <scope>NUCLEOTIDE SEQUENCE [LARGE SCALE GENOMIC DNA]</scope>
    <source>
        <strain evidence="13">BT553</strain>
    </source>
</reference>
<evidence type="ECO:0000256" key="3">
    <source>
        <dbReference type="ARBA" id="ARBA00022452"/>
    </source>
</evidence>
<keyword evidence="6 8" id="KW-0472">Membrane</keyword>
<comment type="caution">
    <text evidence="12">The sequence shown here is derived from an EMBL/GenBank/DDBJ whole genome shotgun (WGS) entry which is preliminary data.</text>
</comment>
<evidence type="ECO:0000256" key="1">
    <source>
        <dbReference type="ARBA" id="ARBA00004571"/>
    </source>
</evidence>
<protein>
    <submittedName>
        <fullName evidence="12">TonB-dependent receptor</fullName>
    </submittedName>
</protein>
<dbReference type="Pfam" id="PF07715">
    <property type="entry name" value="Plug"/>
    <property type="match status" value="1"/>
</dbReference>
<feature type="domain" description="TonB-dependent receptor-like beta-barrel" evidence="10">
    <location>
        <begin position="437"/>
        <end position="998"/>
    </location>
</feature>
<name>A0ABS0XTR7_9SPHN</name>
<evidence type="ECO:0000256" key="5">
    <source>
        <dbReference type="ARBA" id="ARBA00023077"/>
    </source>
</evidence>
<keyword evidence="7 8" id="KW-0998">Cell outer membrane</keyword>
<keyword evidence="2 8" id="KW-0813">Transport</keyword>
<dbReference type="EMBL" id="JAELXS010000012">
    <property type="protein sequence ID" value="MBJ6123447.1"/>
    <property type="molecule type" value="Genomic_DNA"/>
</dbReference>
<keyword evidence="3 8" id="KW-1134">Transmembrane beta strand</keyword>
<evidence type="ECO:0000256" key="8">
    <source>
        <dbReference type="PROSITE-ProRule" id="PRU01360"/>
    </source>
</evidence>
<evidence type="ECO:0000259" key="10">
    <source>
        <dbReference type="Pfam" id="PF00593"/>
    </source>
</evidence>
<dbReference type="Proteomes" id="UP000640426">
    <property type="component" value="Unassembled WGS sequence"/>
</dbReference>
<dbReference type="InterPro" id="IPR012910">
    <property type="entry name" value="Plug_dom"/>
</dbReference>
<evidence type="ECO:0000259" key="11">
    <source>
        <dbReference type="Pfam" id="PF07715"/>
    </source>
</evidence>
<evidence type="ECO:0000256" key="2">
    <source>
        <dbReference type="ARBA" id="ARBA00022448"/>
    </source>
</evidence>
<evidence type="ECO:0000313" key="12">
    <source>
        <dbReference type="EMBL" id="MBJ6123447.1"/>
    </source>
</evidence>
<dbReference type="Pfam" id="PF00593">
    <property type="entry name" value="TonB_dep_Rec_b-barrel"/>
    <property type="match status" value="1"/>
</dbReference>
<dbReference type="InterPro" id="IPR036942">
    <property type="entry name" value="Beta-barrel_TonB_sf"/>
</dbReference>
<feature type="domain" description="TonB-dependent receptor plug" evidence="11">
    <location>
        <begin position="86"/>
        <end position="200"/>
    </location>
</feature>
<dbReference type="RefSeq" id="WP_199040888.1">
    <property type="nucleotide sequence ID" value="NZ_JAELXS010000012.1"/>
</dbReference>
<proteinExistence type="inferred from homology"/>
<dbReference type="Gene3D" id="2.40.170.20">
    <property type="entry name" value="TonB-dependent receptor, beta-barrel domain"/>
    <property type="match status" value="1"/>
</dbReference>
<sequence>MHGIKEGSFAIAGMKGVLLAGTSAATLFAMAMPAYGQASATIPQGQAVATTPAEAAAQVDGARADDAPTDQAIVVTGSRIRSPTLTSPSPLQAITAVDIARTGRIDVQEVLQQNPAFGVPGQSRNTSNYGALSAGLATVNLRNLGPNRTLVLIDGRRVVAGVPGSAQVDLTMIPSPFVERVDVLTGGASAVYGSDAIAGVVNFIYKKNYEGLQLNAQTGISQYGDDDQYAVNLTAGTNFADDRGNIILYGGWQKQGTVPSYARSRSANDQTSVGALQRSNNRTDANLTAAQNLFRAQYNPSSVVPASTFNAGTGNYIVDGSGIVRPFAIGTDGFNRTPYDAISTPLERRNFAARANFQVAPAINVFAEGTYGNVTSRALLEPSPLVPTGGLGLFRQGNGRYNIEQRVVNPANAAQSQIVRNPLVPAGLYNVATDTNGDGFRDVAVSRRLTDFGTRVGDFDRTNLRMVVGADGKLGKWDWEASYSWGKTKAASTFGGLINQDRAVQALDVIADVYDVNRNGSTTDAICASAEARAQGCVPWNVYGAGRASPESIAYLAAVSTRDASQTLNVAAANLSGSLFTLPAGDVGVSIGAEYRKEASREVFDPLSNAARNSYLQQTNTAGSFDVKEAYGEVIVPLIHDTPFIRQLTVRGAARVSDYSTVGTFYAYNAGIEWSPVQDIRIRGVYAHAVRAPNIGELFAAATVTVGSVNDPCAGVTLTTTGTTSTVCRANAGVLSNIQANVSAANPNGLFVLNQSDQQGVGGLNVSNPNIREETARTYTLGAVINPISIHALRNLTLTVDYYNIKLDDAIARTSRDFILQQCYLNNDPEFCSLISRRSIASGPYSAGSIQQVDSALINSGGLSTEGIDTTFSYRQNLQDWGMGGTASLSVSYTHLIRQGGTPLTGAAFDRTDGEINNPADRGQIVLAYDIDDFGISFNGQYIGASYLDDQYRARFLLADGSLPNKKLFRVDSKFYLDTQIRYNIGKTYQWYFGVNNLLNTQPAPVITGLTGSVTGTETAAGTYDPIGRRFYTGVRLNF</sequence>
<comment type="subcellular location">
    <subcellularLocation>
        <location evidence="1 8">Cell outer membrane</location>
        <topology evidence="1 8">Multi-pass membrane protein</topology>
    </subcellularLocation>
</comment>
<dbReference type="SUPFAM" id="SSF56935">
    <property type="entry name" value="Porins"/>
    <property type="match status" value="1"/>
</dbReference>
<keyword evidence="12" id="KW-0675">Receptor</keyword>
<dbReference type="InterPro" id="IPR000531">
    <property type="entry name" value="Beta-barrel_TonB"/>
</dbReference>
<comment type="similarity">
    <text evidence="8 9">Belongs to the TonB-dependent receptor family.</text>
</comment>
<organism evidence="12 13">
    <name type="scientific">Sphingomonas mollis</name>
    <dbReference type="NCBI Taxonomy" id="2795726"/>
    <lineage>
        <taxon>Bacteria</taxon>
        <taxon>Pseudomonadati</taxon>
        <taxon>Pseudomonadota</taxon>
        <taxon>Alphaproteobacteria</taxon>
        <taxon>Sphingomonadales</taxon>
        <taxon>Sphingomonadaceae</taxon>
        <taxon>Sphingomonas</taxon>
    </lineage>
</organism>
<evidence type="ECO:0000313" key="13">
    <source>
        <dbReference type="Proteomes" id="UP000640426"/>
    </source>
</evidence>
<evidence type="ECO:0000256" key="9">
    <source>
        <dbReference type="RuleBase" id="RU003357"/>
    </source>
</evidence>
<gene>
    <name evidence="12" type="ORF">JAO74_16795</name>
</gene>
<dbReference type="Gene3D" id="2.170.130.10">
    <property type="entry name" value="TonB-dependent receptor, plug domain"/>
    <property type="match status" value="1"/>
</dbReference>
<keyword evidence="13" id="KW-1185">Reference proteome</keyword>
<dbReference type="InterPro" id="IPR037066">
    <property type="entry name" value="Plug_dom_sf"/>
</dbReference>
<evidence type="ECO:0000256" key="7">
    <source>
        <dbReference type="ARBA" id="ARBA00023237"/>
    </source>
</evidence>